<proteinExistence type="inferred from homology"/>
<evidence type="ECO:0000256" key="1">
    <source>
        <dbReference type="ARBA" id="ARBA00010923"/>
    </source>
</evidence>
<evidence type="ECO:0000259" key="5">
    <source>
        <dbReference type="Pfam" id="PF01420"/>
    </source>
</evidence>
<dbReference type="GO" id="GO:0004519">
    <property type="term" value="F:endonuclease activity"/>
    <property type="evidence" value="ECO:0007669"/>
    <property type="project" value="UniProtKB-KW"/>
</dbReference>
<dbReference type="PANTHER" id="PTHR30408">
    <property type="entry name" value="TYPE-1 RESTRICTION ENZYME ECOKI SPECIFICITY PROTEIN"/>
    <property type="match status" value="1"/>
</dbReference>
<reference evidence="6 7" key="1">
    <citation type="submission" date="2021-03" db="EMBL/GenBank/DDBJ databases">
        <title>novel species isolated from a fishpond in China.</title>
        <authorList>
            <person name="Lu H."/>
            <person name="Cai Z."/>
        </authorList>
    </citation>
    <scope>NUCLEOTIDE SEQUENCE [LARGE SCALE GENOMIC DNA]</scope>
    <source>
        <strain evidence="6 7">YJ13C</strain>
    </source>
</reference>
<dbReference type="InterPro" id="IPR000055">
    <property type="entry name" value="Restrct_endonuc_typeI_TRD"/>
</dbReference>
<feature type="domain" description="Type I restriction modification DNA specificity" evidence="5">
    <location>
        <begin position="12"/>
        <end position="186"/>
    </location>
</feature>
<evidence type="ECO:0000313" key="7">
    <source>
        <dbReference type="Proteomes" id="UP000664480"/>
    </source>
</evidence>
<protein>
    <submittedName>
        <fullName evidence="6">Restriction endonuclease subunit S</fullName>
    </submittedName>
</protein>
<feature type="coiled-coil region" evidence="4">
    <location>
        <begin position="170"/>
        <end position="197"/>
    </location>
</feature>
<keyword evidence="6" id="KW-0255">Endonuclease</keyword>
<dbReference type="Gene3D" id="3.90.220.20">
    <property type="entry name" value="DNA methylase specificity domains"/>
    <property type="match status" value="2"/>
</dbReference>
<dbReference type="RefSeq" id="WP_206587464.1">
    <property type="nucleotide sequence ID" value="NZ_JAFKCU010000003.1"/>
</dbReference>
<name>A0ABS3CI80_9BACT</name>
<sequence length="405" mass="45750">MVPEIRFNEFYDSWNNVTLGKVSKFSKGKGISKSDIDSSGNLECIRYGELYTHYGETISEIISRTNTPKKELILSEINDVIIPASGESSIDIAKASCVKKEGVALGGDLNIIKSKIDGVFLSYYLNGKRKIEIAKLAQGNSVVHLYPKQLGLLQINVPTKPEQQKIASFLSLVDEKINKLKEKKELLEQYKKGVMQQLFSQEIRFKDENGEDFPDWEELQLSEILYEHKTKNKENSITEVFSVAKHKGVINQIEHLGRSYSAKDIGHYKVILPGDVVYTKSPTSEFPFGIIKQNQTDRSGVVSPLYGVFTPDTEALGYILHEYFLSPINTYNYLNPLVQKGAKNTMNINNDTFLNGAQIPLPVVEAEQRKIAEFISKLSSKIELLVSQIEQLETWKKGLLQQMFV</sequence>
<evidence type="ECO:0000256" key="4">
    <source>
        <dbReference type="SAM" id="Coils"/>
    </source>
</evidence>
<dbReference type="Gene3D" id="1.10.287.1120">
    <property type="entry name" value="Bipartite methylase S protein"/>
    <property type="match status" value="1"/>
</dbReference>
<evidence type="ECO:0000313" key="6">
    <source>
        <dbReference type="EMBL" id="MBN7816800.1"/>
    </source>
</evidence>
<dbReference type="SUPFAM" id="SSF116734">
    <property type="entry name" value="DNA methylase specificity domain"/>
    <property type="match status" value="2"/>
</dbReference>
<dbReference type="EMBL" id="JAFKCU010000003">
    <property type="protein sequence ID" value="MBN7816800.1"/>
    <property type="molecule type" value="Genomic_DNA"/>
</dbReference>
<evidence type="ECO:0000256" key="3">
    <source>
        <dbReference type="ARBA" id="ARBA00023125"/>
    </source>
</evidence>
<organism evidence="6 7">
    <name type="scientific">Algoriphagus pacificus</name>
    <dbReference type="NCBI Taxonomy" id="2811234"/>
    <lineage>
        <taxon>Bacteria</taxon>
        <taxon>Pseudomonadati</taxon>
        <taxon>Bacteroidota</taxon>
        <taxon>Cytophagia</taxon>
        <taxon>Cytophagales</taxon>
        <taxon>Cyclobacteriaceae</taxon>
        <taxon>Algoriphagus</taxon>
    </lineage>
</organism>
<dbReference type="Pfam" id="PF01420">
    <property type="entry name" value="Methylase_S"/>
    <property type="match status" value="1"/>
</dbReference>
<dbReference type="InterPro" id="IPR044946">
    <property type="entry name" value="Restrct_endonuc_typeI_TRD_sf"/>
</dbReference>
<keyword evidence="2" id="KW-0680">Restriction system</keyword>
<comment type="caution">
    <text evidence="6">The sequence shown here is derived from an EMBL/GenBank/DDBJ whole genome shotgun (WGS) entry which is preliminary data.</text>
</comment>
<gene>
    <name evidence="6" type="ORF">J0A69_15230</name>
</gene>
<comment type="similarity">
    <text evidence="1">Belongs to the type-I restriction system S methylase family.</text>
</comment>
<keyword evidence="6" id="KW-0540">Nuclease</keyword>
<keyword evidence="7" id="KW-1185">Reference proteome</keyword>
<evidence type="ECO:0000256" key="2">
    <source>
        <dbReference type="ARBA" id="ARBA00022747"/>
    </source>
</evidence>
<keyword evidence="4" id="KW-0175">Coiled coil</keyword>
<dbReference type="InterPro" id="IPR052021">
    <property type="entry name" value="Type-I_RS_S_subunit"/>
</dbReference>
<dbReference type="PANTHER" id="PTHR30408:SF13">
    <property type="entry name" value="TYPE I RESTRICTION ENZYME HINDI SPECIFICITY SUBUNIT"/>
    <property type="match status" value="1"/>
</dbReference>
<dbReference type="Proteomes" id="UP000664480">
    <property type="component" value="Unassembled WGS sequence"/>
</dbReference>
<accession>A0ABS3CI80</accession>
<keyword evidence="3" id="KW-0238">DNA-binding</keyword>
<keyword evidence="6" id="KW-0378">Hydrolase</keyword>